<gene>
    <name evidence="1" type="ORF">CSSPJE1EN2_LOCUS17621</name>
</gene>
<evidence type="ECO:0000313" key="1">
    <source>
        <dbReference type="EMBL" id="CAK9875372.1"/>
    </source>
</evidence>
<reference evidence="1" key="1">
    <citation type="submission" date="2024-03" db="EMBL/GenBank/DDBJ databases">
        <authorList>
            <consortium name="ELIXIR-Norway"/>
            <consortium name="Elixir Norway"/>
        </authorList>
    </citation>
    <scope>NUCLEOTIDE SEQUENCE</scope>
</reference>
<organism evidence="1 2">
    <name type="scientific">Sphagnum jensenii</name>
    <dbReference type="NCBI Taxonomy" id="128206"/>
    <lineage>
        <taxon>Eukaryota</taxon>
        <taxon>Viridiplantae</taxon>
        <taxon>Streptophyta</taxon>
        <taxon>Embryophyta</taxon>
        <taxon>Bryophyta</taxon>
        <taxon>Sphagnophytina</taxon>
        <taxon>Sphagnopsida</taxon>
        <taxon>Sphagnales</taxon>
        <taxon>Sphagnaceae</taxon>
        <taxon>Sphagnum</taxon>
    </lineage>
</organism>
<proteinExistence type="predicted"/>
<dbReference type="EMBL" id="OZ023705">
    <property type="protein sequence ID" value="CAK9875372.1"/>
    <property type="molecule type" value="Genomic_DNA"/>
</dbReference>
<evidence type="ECO:0000313" key="2">
    <source>
        <dbReference type="Proteomes" id="UP001497522"/>
    </source>
</evidence>
<sequence>MTRSMPSMWHKRPCRGQDLDNATTKVASTVSRLRAMRSDDENFMKIYDQVEKFAHDNAIAVPDRSETMFQRTQDIRTWLLGTRHIDQSTTVVDWHCINVFYVVLDKVLNELDY</sequence>
<accession>A0ABP1BIJ4</accession>
<protein>
    <submittedName>
        <fullName evidence="1">Uncharacterized protein</fullName>
    </submittedName>
</protein>
<keyword evidence="2" id="KW-1185">Reference proteome</keyword>
<name>A0ABP1BIJ4_9BRYO</name>
<dbReference type="Proteomes" id="UP001497522">
    <property type="component" value="Chromosome 4"/>
</dbReference>